<dbReference type="Proteomes" id="UP000298663">
    <property type="component" value="Unassembled WGS sequence"/>
</dbReference>
<proteinExistence type="predicted"/>
<organism evidence="2 3">
    <name type="scientific">Steinernema carpocapsae</name>
    <name type="common">Entomopathogenic nematode</name>
    <dbReference type="NCBI Taxonomy" id="34508"/>
    <lineage>
        <taxon>Eukaryota</taxon>
        <taxon>Metazoa</taxon>
        <taxon>Ecdysozoa</taxon>
        <taxon>Nematoda</taxon>
        <taxon>Chromadorea</taxon>
        <taxon>Rhabditida</taxon>
        <taxon>Tylenchina</taxon>
        <taxon>Panagrolaimomorpha</taxon>
        <taxon>Strongyloidoidea</taxon>
        <taxon>Steinernematidae</taxon>
        <taxon>Steinernema</taxon>
    </lineage>
</organism>
<gene>
    <name evidence="2" type="ORF">L596_030844</name>
</gene>
<feature type="compositionally biased region" description="Low complexity" evidence="1">
    <location>
        <begin position="59"/>
        <end position="77"/>
    </location>
</feature>
<name>A0A4V6XVJ4_STECR</name>
<evidence type="ECO:0000313" key="3">
    <source>
        <dbReference type="Proteomes" id="UP000298663"/>
    </source>
</evidence>
<keyword evidence="3" id="KW-1185">Reference proteome</keyword>
<evidence type="ECO:0000313" key="2">
    <source>
        <dbReference type="EMBL" id="TKR57365.1"/>
    </source>
</evidence>
<dbReference type="AlphaFoldDB" id="A0A4V6XVJ4"/>
<reference evidence="2 3" key="2">
    <citation type="journal article" date="2019" name="G3 (Bethesda)">
        <title>Hybrid Assembly of the Genome of the Entomopathogenic Nematode Steinernema carpocapsae Identifies the X-Chromosome.</title>
        <authorList>
            <person name="Serra L."/>
            <person name="Macchietto M."/>
            <person name="Macias-Munoz A."/>
            <person name="McGill C.J."/>
            <person name="Rodriguez I.M."/>
            <person name="Rodriguez B."/>
            <person name="Murad R."/>
            <person name="Mortazavi A."/>
        </authorList>
    </citation>
    <scope>NUCLEOTIDE SEQUENCE [LARGE SCALE GENOMIC DNA]</scope>
    <source>
        <strain evidence="2 3">ALL</strain>
    </source>
</reference>
<reference evidence="2 3" key="1">
    <citation type="journal article" date="2015" name="Genome Biol.">
        <title>Comparative genomics of Steinernema reveals deeply conserved gene regulatory networks.</title>
        <authorList>
            <person name="Dillman A.R."/>
            <person name="Macchietto M."/>
            <person name="Porter C.F."/>
            <person name="Rogers A."/>
            <person name="Williams B."/>
            <person name="Antoshechkin I."/>
            <person name="Lee M.M."/>
            <person name="Goodwin Z."/>
            <person name="Lu X."/>
            <person name="Lewis E.E."/>
            <person name="Goodrich-Blair H."/>
            <person name="Stock S.P."/>
            <person name="Adams B.J."/>
            <person name="Sternberg P.W."/>
            <person name="Mortazavi A."/>
        </authorList>
    </citation>
    <scope>NUCLEOTIDE SEQUENCE [LARGE SCALE GENOMIC DNA]</scope>
    <source>
        <strain evidence="2 3">ALL</strain>
    </source>
</reference>
<comment type="caution">
    <text evidence="2">The sequence shown here is derived from an EMBL/GenBank/DDBJ whole genome shotgun (WGS) entry which is preliminary data.</text>
</comment>
<accession>A0A4V6XVJ4</accession>
<evidence type="ECO:0000256" key="1">
    <source>
        <dbReference type="SAM" id="MobiDB-lite"/>
    </source>
</evidence>
<feature type="region of interest" description="Disordered" evidence="1">
    <location>
        <begin position="57"/>
        <end position="85"/>
    </location>
</feature>
<protein>
    <submittedName>
        <fullName evidence="2">Uncharacterized protein</fullName>
    </submittedName>
</protein>
<dbReference type="EMBL" id="AZBU02000016">
    <property type="protein sequence ID" value="TKR57365.1"/>
    <property type="molecule type" value="Genomic_DNA"/>
</dbReference>
<dbReference type="OrthoDB" id="189220at2759"/>
<sequence>MSTTTDGRSELTSGDTKYATMASECRQLRLPICAPPPLSVEFARGAAAAGKVVRRRQAKISPTASLPTASLTLTRPLEQPKRLRP</sequence>